<keyword evidence="5" id="KW-0411">Iron-sulfur</keyword>
<evidence type="ECO:0000256" key="4">
    <source>
        <dbReference type="ARBA" id="ARBA00023004"/>
    </source>
</evidence>
<dbReference type="Pfam" id="PF02310">
    <property type="entry name" value="B12-binding"/>
    <property type="match status" value="1"/>
</dbReference>
<dbReference type="PROSITE" id="PS51918">
    <property type="entry name" value="RADICAL_SAM"/>
    <property type="match status" value="1"/>
</dbReference>
<dbReference type="SFLD" id="SFLDG01123">
    <property type="entry name" value="methyltransferase_(Class_B)"/>
    <property type="match status" value="1"/>
</dbReference>
<dbReference type="SMART" id="SM00729">
    <property type="entry name" value="Elp3"/>
    <property type="match status" value="1"/>
</dbReference>
<dbReference type="GO" id="GO:0003824">
    <property type="term" value="F:catalytic activity"/>
    <property type="evidence" value="ECO:0007669"/>
    <property type="project" value="InterPro"/>
</dbReference>
<dbReference type="SFLD" id="SFLDG01082">
    <property type="entry name" value="B12-binding_domain_containing"/>
    <property type="match status" value="1"/>
</dbReference>
<dbReference type="Pfam" id="PF04055">
    <property type="entry name" value="Radical_SAM"/>
    <property type="match status" value="1"/>
</dbReference>
<dbReference type="CDD" id="cd02068">
    <property type="entry name" value="radical_SAM_B12_BD"/>
    <property type="match status" value="1"/>
</dbReference>
<evidence type="ECO:0000313" key="9">
    <source>
        <dbReference type="Proteomes" id="UP000610558"/>
    </source>
</evidence>
<evidence type="ECO:0000259" key="6">
    <source>
        <dbReference type="PROSITE" id="PS51332"/>
    </source>
</evidence>
<dbReference type="InterPro" id="IPR006158">
    <property type="entry name" value="Cobalamin-bd"/>
</dbReference>
<keyword evidence="3" id="KW-0479">Metal-binding</keyword>
<protein>
    <submittedName>
        <fullName evidence="8">B12-binding domain-containing radical SAM protein</fullName>
    </submittedName>
</protein>
<dbReference type="InterPro" id="IPR007197">
    <property type="entry name" value="rSAM"/>
</dbReference>
<dbReference type="GO" id="GO:0051539">
    <property type="term" value="F:4 iron, 4 sulfur cluster binding"/>
    <property type="evidence" value="ECO:0007669"/>
    <property type="project" value="UniProtKB-KW"/>
</dbReference>
<keyword evidence="4" id="KW-0408">Iron</keyword>
<organism evidence="8 9">
    <name type="scientific">Spongiibacter pelagi</name>
    <dbReference type="NCBI Taxonomy" id="2760804"/>
    <lineage>
        <taxon>Bacteria</taxon>
        <taxon>Pseudomonadati</taxon>
        <taxon>Pseudomonadota</taxon>
        <taxon>Gammaproteobacteria</taxon>
        <taxon>Cellvibrionales</taxon>
        <taxon>Spongiibacteraceae</taxon>
        <taxon>Spongiibacter</taxon>
    </lineage>
</organism>
<comment type="cofactor">
    <cofactor evidence="1">
        <name>[4Fe-4S] cluster</name>
        <dbReference type="ChEBI" id="CHEBI:49883"/>
    </cofactor>
</comment>
<dbReference type="InterPro" id="IPR051198">
    <property type="entry name" value="BchE-like"/>
</dbReference>
<evidence type="ECO:0000256" key="3">
    <source>
        <dbReference type="ARBA" id="ARBA00022723"/>
    </source>
</evidence>
<gene>
    <name evidence="8" type="ORF">IB286_09070</name>
</gene>
<dbReference type="SFLD" id="SFLDS00029">
    <property type="entry name" value="Radical_SAM"/>
    <property type="match status" value="1"/>
</dbReference>
<reference evidence="8" key="1">
    <citation type="submission" date="2020-09" db="EMBL/GenBank/DDBJ databases">
        <authorList>
            <person name="Yoon J.-W."/>
        </authorList>
    </citation>
    <scope>NUCLEOTIDE SEQUENCE</scope>
    <source>
        <strain evidence="8">KMU-158</strain>
    </source>
</reference>
<dbReference type="InterPro" id="IPR058240">
    <property type="entry name" value="rSAM_sf"/>
</dbReference>
<keyword evidence="9" id="KW-1185">Reference proteome</keyword>
<evidence type="ECO:0000256" key="1">
    <source>
        <dbReference type="ARBA" id="ARBA00001966"/>
    </source>
</evidence>
<feature type="domain" description="B12-binding" evidence="6">
    <location>
        <begin position="4"/>
        <end position="154"/>
    </location>
</feature>
<evidence type="ECO:0000259" key="7">
    <source>
        <dbReference type="PROSITE" id="PS51918"/>
    </source>
</evidence>
<dbReference type="InterPro" id="IPR006638">
    <property type="entry name" value="Elp3/MiaA/NifB-like_rSAM"/>
</dbReference>
<sequence>MAHPIPVHLFSMDSDLFWAVPTTTGGLKAYYQEYGLHRQNYDIELVHYRDQHKLSEWQSTWRKTLLPRWQQALKAGQTPVVGFSMYTWNAAEFLELIHEIKQACPGVFCIAGGPHVQQAEDYLFDDPIDAIVLGEGEQTFADLLDGLYTQHWQHTTGIAYLNNNDIVKTKTRERRKWLDELPSALDVVQLTDAKGKPLYDSISYETSRGCPYKCAFCEWGTGAIGGKMYQFSMPRIERDWRKIVAAGIKDIWLADSNFGALKEDVEKAKLICELKKETGLPSTFATSWSKKHSPKVQEIVLLLNQNKLLPHYQLALQTLTPLALELSNRKNMAANKFEPIAQSMAEQGIPIAAELIWGLPGDNLPEFERNLDQLLRTFPSLNIFAYTLLPGTEFYEKREEYQIQTIPVAGYGKAKGEYVVASHTFDREQGLQGYMLITAHMLFAHGHILPLTLRYLAFQKSVVTGPILRQLLQSVANHYAAKTSGLNPSSPLSVYENRAALFLEILKKPDSLYDLLFAEMQHLQQSYSEFSQDLLGKIEKLMTLDKALAPRWGERQTQKIDFDFNAAALKYALDRLELPSEEHFTETQQQLEIITPGGVGSILHDPDGGAWLRGEIQTQEEQSQLVQNQNIAVIEITGEITEERTAKSAERVIPPTLPKELVPKELGPKELVNKELALNQPASA</sequence>
<dbReference type="EMBL" id="JACXLD010000004">
    <property type="protein sequence ID" value="MBD2859158.1"/>
    <property type="molecule type" value="Genomic_DNA"/>
</dbReference>
<dbReference type="PROSITE" id="PS51332">
    <property type="entry name" value="B12_BINDING"/>
    <property type="match status" value="1"/>
</dbReference>
<dbReference type="GO" id="GO:0005829">
    <property type="term" value="C:cytosol"/>
    <property type="evidence" value="ECO:0007669"/>
    <property type="project" value="TreeGrafter"/>
</dbReference>
<dbReference type="Proteomes" id="UP000610558">
    <property type="component" value="Unassembled WGS sequence"/>
</dbReference>
<dbReference type="InterPro" id="IPR034466">
    <property type="entry name" value="Methyltransferase_Class_B"/>
</dbReference>
<evidence type="ECO:0000313" key="8">
    <source>
        <dbReference type="EMBL" id="MBD2859158.1"/>
    </source>
</evidence>
<evidence type="ECO:0000256" key="2">
    <source>
        <dbReference type="ARBA" id="ARBA00022691"/>
    </source>
</evidence>
<dbReference type="Gene3D" id="3.80.30.20">
    <property type="entry name" value="tm_1862 like domain"/>
    <property type="match status" value="1"/>
</dbReference>
<dbReference type="PANTHER" id="PTHR43409">
    <property type="entry name" value="ANAEROBIC MAGNESIUM-PROTOPORPHYRIN IX MONOMETHYL ESTER CYCLASE-RELATED"/>
    <property type="match status" value="1"/>
</dbReference>
<evidence type="ECO:0000256" key="5">
    <source>
        <dbReference type="ARBA" id="ARBA00023014"/>
    </source>
</evidence>
<dbReference type="GO" id="GO:0031419">
    <property type="term" value="F:cobalamin binding"/>
    <property type="evidence" value="ECO:0007669"/>
    <property type="project" value="InterPro"/>
</dbReference>
<dbReference type="GO" id="GO:0046872">
    <property type="term" value="F:metal ion binding"/>
    <property type="evidence" value="ECO:0007669"/>
    <property type="project" value="UniProtKB-KW"/>
</dbReference>
<dbReference type="InterPro" id="IPR023404">
    <property type="entry name" value="rSAM_horseshoe"/>
</dbReference>
<dbReference type="PANTHER" id="PTHR43409:SF16">
    <property type="entry name" value="SLR0320 PROTEIN"/>
    <property type="match status" value="1"/>
</dbReference>
<feature type="domain" description="Radical SAM core" evidence="7">
    <location>
        <begin position="192"/>
        <end position="428"/>
    </location>
</feature>
<dbReference type="AlphaFoldDB" id="A0A927GWI7"/>
<keyword evidence="2" id="KW-0949">S-adenosyl-L-methionine</keyword>
<dbReference type="Gene3D" id="3.40.50.280">
    <property type="entry name" value="Cobalamin-binding domain"/>
    <property type="match status" value="1"/>
</dbReference>
<name>A0A927GWI7_9GAMM</name>
<accession>A0A927GWI7</accession>
<dbReference type="RefSeq" id="WP_190764684.1">
    <property type="nucleotide sequence ID" value="NZ_JACXLD010000004.1"/>
</dbReference>
<dbReference type="SUPFAM" id="SSF102114">
    <property type="entry name" value="Radical SAM enzymes"/>
    <property type="match status" value="1"/>
</dbReference>
<comment type="caution">
    <text evidence="8">The sequence shown here is derived from an EMBL/GenBank/DDBJ whole genome shotgun (WGS) entry which is preliminary data.</text>
</comment>
<proteinExistence type="predicted"/>